<evidence type="ECO:0000313" key="2">
    <source>
        <dbReference type="Proteomes" id="UP000189437"/>
    </source>
</evidence>
<dbReference type="Proteomes" id="UP000189437">
    <property type="component" value="Unassembled WGS sequence"/>
</dbReference>
<evidence type="ECO:0008006" key="3">
    <source>
        <dbReference type="Google" id="ProtNLM"/>
    </source>
</evidence>
<dbReference type="SUPFAM" id="SSF140383">
    <property type="entry name" value="BSD domain-like"/>
    <property type="match status" value="1"/>
</dbReference>
<dbReference type="Pfam" id="PF09612">
    <property type="entry name" value="HtrL_YibB"/>
    <property type="match status" value="1"/>
</dbReference>
<proteinExistence type="predicted"/>
<dbReference type="RefSeq" id="WP_077427875.1">
    <property type="nucleotide sequence ID" value="NZ_MLHH01000023.1"/>
</dbReference>
<dbReference type="InterPro" id="IPR035925">
    <property type="entry name" value="BSD_dom_sf"/>
</dbReference>
<keyword evidence="2" id="KW-1185">Reference proteome</keyword>
<dbReference type="STRING" id="1908258.BKK48_08605"/>
<name>A0A1V3I6Z7_9PAST</name>
<accession>A0A1V3I6Z7</accession>
<reference evidence="1 2" key="1">
    <citation type="submission" date="2016-10" db="EMBL/GenBank/DDBJ databases">
        <title>Rodentibacter gen. nov. and new species.</title>
        <authorList>
            <person name="Christensen H."/>
        </authorList>
    </citation>
    <scope>NUCLEOTIDE SEQUENCE [LARGE SCALE GENOMIC DNA]</scope>
    <source>
        <strain evidence="1 2">Ac69</strain>
    </source>
</reference>
<protein>
    <recommendedName>
        <fullName evidence="3">Protein YibB</fullName>
    </recommendedName>
</protein>
<gene>
    <name evidence="1" type="ORF">BKK48_08605</name>
</gene>
<dbReference type="InterPro" id="IPR011735">
    <property type="entry name" value="WlaTC/HtrL_glycosyltransf"/>
</dbReference>
<comment type="caution">
    <text evidence="1">The sequence shown here is derived from an EMBL/GenBank/DDBJ whole genome shotgun (WGS) entry which is preliminary data.</text>
</comment>
<dbReference type="AlphaFoldDB" id="A0A1V3I6Z7"/>
<sequence>MKSNAQSIENNQIIIVTAFFDIGRGNIPKDKGYPEYLSRTTDTYFEYFSNLATLENEMVIFTSPDLKERINKIRKDKPTKVITLDIDKKFKHILNKIKAIQELDEFKNKVSPKQIKNIEYWSNYYTLVTNLKTFFVNLAIKNTLDSVEITQPQFAWVDFGYVRNMKTLDNISSWSYEFEKDKINFFSIQDIYKIRTIEDVYHAIFYNEPYIIGGCIIGNINAWKKFNRLVFNCQKNFIKNNIIDDDQGIFLMSYFNDKTFFKINELGKNNWFGLFKKFSNKKPSLIKRIMDKLKW</sequence>
<organism evidence="1 2">
    <name type="scientific">Rodentibacter heidelbergensis</name>
    <dbReference type="NCBI Taxonomy" id="1908258"/>
    <lineage>
        <taxon>Bacteria</taxon>
        <taxon>Pseudomonadati</taxon>
        <taxon>Pseudomonadota</taxon>
        <taxon>Gammaproteobacteria</taxon>
        <taxon>Pasteurellales</taxon>
        <taxon>Pasteurellaceae</taxon>
        <taxon>Rodentibacter</taxon>
    </lineage>
</organism>
<dbReference type="OrthoDB" id="5678609at2"/>
<dbReference type="EMBL" id="MLHH01000023">
    <property type="protein sequence ID" value="OOF35811.1"/>
    <property type="molecule type" value="Genomic_DNA"/>
</dbReference>
<evidence type="ECO:0000313" key="1">
    <source>
        <dbReference type="EMBL" id="OOF35811.1"/>
    </source>
</evidence>